<dbReference type="GO" id="GO:0016787">
    <property type="term" value="F:hydrolase activity"/>
    <property type="evidence" value="ECO:0007669"/>
    <property type="project" value="UniProtKB-KW"/>
</dbReference>
<proteinExistence type="inferred from homology"/>
<dbReference type="AlphaFoldDB" id="A0A3B0JUM4"/>
<dbReference type="OMA" id="AKHIDYG"/>
<feature type="domain" description="Fumarylacetoacetase-like C-terminal" evidence="3">
    <location>
        <begin position="145"/>
        <end position="346"/>
    </location>
</feature>
<dbReference type="InterPro" id="IPR011234">
    <property type="entry name" value="Fumarylacetoacetase-like_C"/>
</dbReference>
<dbReference type="GO" id="GO:0046872">
    <property type="term" value="F:metal ion binding"/>
    <property type="evidence" value="ECO:0007669"/>
    <property type="project" value="UniProtKB-KW"/>
</dbReference>
<dbReference type="GO" id="GO:0050163">
    <property type="term" value="F:oxaloacetate tautomerase activity"/>
    <property type="evidence" value="ECO:0007669"/>
    <property type="project" value="UniProtKB-ARBA"/>
</dbReference>
<gene>
    <name evidence="4" type="ORF">DGUA_6G006967</name>
</gene>
<sequence>MKSVLFDSRSKLTRWCVVGDQQNQQQHRRTLAGILPQQPRRNLWKKAALLVVPQQQAETQRWEQPRLRFMQYERPHDPVKRLGLVSDDGSKMVELSTSTCAANDMVTFLRQRYCMDSLLDRLQFMQVRDVYKNLRLLPPIDDPCKILVVQNNYVDNCDEQHIPIPREPSFCVKFSSSITGSLDNIRAHSQAKHIDYGCQLVVVIGRKCRKVNRNAAMNYVFGYTLAQDITARDWTALLGGKSLDTFCPLGPTIVHKTHVPDVNDLWIKTLVNGEQLQSGHTRDMIFKIDYLVHRLSQFLTLFPGDLILTGTPAGGGAYRRPTSFLQPGDRIDSEIQILGKMSNKVVNDLS</sequence>
<dbReference type="OrthoDB" id="411064at2759"/>
<evidence type="ECO:0000313" key="4">
    <source>
        <dbReference type="EMBL" id="SPP76431.1"/>
    </source>
</evidence>
<dbReference type="FunFam" id="3.90.850.10:FF:000002">
    <property type="entry name" value="2-hydroxyhepta-2,4-diene-1,7-dioate isomerase"/>
    <property type="match status" value="1"/>
</dbReference>
<keyword evidence="5" id="KW-1185">Reference proteome</keyword>
<dbReference type="EMBL" id="OUUW01000002">
    <property type="protein sequence ID" value="SPP76431.1"/>
    <property type="molecule type" value="Genomic_DNA"/>
</dbReference>
<dbReference type="PANTHER" id="PTHR42796">
    <property type="entry name" value="FUMARYLACETOACETATE HYDROLASE DOMAIN-CONTAINING PROTEIN 2A-RELATED"/>
    <property type="match status" value="1"/>
</dbReference>
<keyword evidence="2" id="KW-0479">Metal-binding</keyword>
<dbReference type="InterPro" id="IPR051121">
    <property type="entry name" value="FAH"/>
</dbReference>
<name>A0A3B0JUM4_DROGU</name>
<dbReference type="PANTHER" id="PTHR42796:SF4">
    <property type="entry name" value="FUMARYLACETOACETATE HYDROLASE DOMAIN-CONTAINING PROTEIN 2A"/>
    <property type="match status" value="1"/>
</dbReference>
<dbReference type="STRING" id="7266.A0A3B0JUM4"/>
<dbReference type="Pfam" id="PF01557">
    <property type="entry name" value="FAA_hydrolase"/>
    <property type="match status" value="1"/>
</dbReference>
<evidence type="ECO:0000256" key="1">
    <source>
        <dbReference type="ARBA" id="ARBA00010211"/>
    </source>
</evidence>
<organism evidence="4 5">
    <name type="scientific">Drosophila guanche</name>
    <name type="common">Fruit fly</name>
    <dbReference type="NCBI Taxonomy" id="7266"/>
    <lineage>
        <taxon>Eukaryota</taxon>
        <taxon>Metazoa</taxon>
        <taxon>Ecdysozoa</taxon>
        <taxon>Arthropoda</taxon>
        <taxon>Hexapoda</taxon>
        <taxon>Insecta</taxon>
        <taxon>Pterygota</taxon>
        <taxon>Neoptera</taxon>
        <taxon>Endopterygota</taxon>
        <taxon>Diptera</taxon>
        <taxon>Brachycera</taxon>
        <taxon>Muscomorpha</taxon>
        <taxon>Ephydroidea</taxon>
        <taxon>Drosophilidae</taxon>
        <taxon>Drosophila</taxon>
        <taxon>Sophophora</taxon>
    </lineage>
</organism>
<comment type="similarity">
    <text evidence="1">Belongs to the FAH family.</text>
</comment>
<dbReference type="SUPFAM" id="SSF56529">
    <property type="entry name" value="FAH"/>
    <property type="match status" value="1"/>
</dbReference>
<dbReference type="Gene3D" id="3.90.850.10">
    <property type="entry name" value="Fumarylacetoacetase-like, C-terminal domain"/>
    <property type="match status" value="1"/>
</dbReference>
<accession>A0A3B0JUM4</accession>
<evidence type="ECO:0000256" key="2">
    <source>
        <dbReference type="ARBA" id="ARBA00022723"/>
    </source>
</evidence>
<evidence type="ECO:0000259" key="3">
    <source>
        <dbReference type="Pfam" id="PF01557"/>
    </source>
</evidence>
<dbReference type="GO" id="GO:0006107">
    <property type="term" value="P:oxaloacetate metabolic process"/>
    <property type="evidence" value="ECO:0007669"/>
    <property type="project" value="UniProtKB-ARBA"/>
</dbReference>
<keyword evidence="4" id="KW-0378">Hydrolase</keyword>
<dbReference type="InterPro" id="IPR036663">
    <property type="entry name" value="Fumarylacetoacetase_C_sf"/>
</dbReference>
<dbReference type="Proteomes" id="UP000268350">
    <property type="component" value="Unassembled WGS sequence"/>
</dbReference>
<reference evidence="5" key="1">
    <citation type="submission" date="2018-01" db="EMBL/GenBank/DDBJ databases">
        <authorList>
            <person name="Alioto T."/>
            <person name="Alioto T."/>
        </authorList>
    </citation>
    <scope>NUCLEOTIDE SEQUENCE [LARGE SCALE GENOMIC DNA]</scope>
</reference>
<evidence type="ECO:0000313" key="5">
    <source>
        <dbReference type="Proteomes" id="UP000268350"/>
    </source>
</evidence>
<protein>
    <submittedName>
        <fullName evidence="4">Blast:Fumarylacetoacetate hydrolase domain-containing protein 2</fullName>
    </submittedName>
</protein>